<protein>
    <submittedName>
        <fullName evidence="1">Uncharacterized protein</fullName>
    </submittedName>
</protein>
<sequence length="176" mass="19795">MVQWVDPGLVPQPGRPAIEVPPNGERSIPSVRNRLPSITMMRETVVTEVAVLEKKNNLEHLRRNIVLTTLEQLTRSVVRLVGRLSHITANCLDCSTLHINHEQPLVRAGPRCVGVVHPTQLLANRHLVKLGLIKKSERKKTLSIIDRRHTARNPPTIERSVRIVKRGNPGCGLTRR</sequence>
<evidence type="ECO:0000313" key="1">
    <source>
        <dbReference type="EMBL" id="GBP02575.1"/>
    </source>
</evidence>
<organism evidence="1 2">
    <name type="scientific">Eumeta variegata</name>
    <name type="common">Bagworm moth</name>
    <name type="synonym">Eumeta japonica</name>
    <dbReference type="NCBI Taxonomy" id="151549"/>
    <lineage>
        <taxon>Eukaryota</taxon>
        <taxon>Metazoa</taxon>
        <taxon>Ecdysozoa</taxon>
        <taxon>Arthropoda</taxon>
        <taxon>Hexapoda</taxon>
        <taxon>Insecta</taxon>
        <taxon>Pterygota</taxon>
        <taxon>Neoptera</taxon>
        <taxon>Endopterygota</taxon>
        <taxon>Lepidoptera</taxon>
        <taxon>Glossata</taxon>
        <taxon>Ditrysia</taxon>
        <taxon>Tineoidea</taxon>
        <taxon>Psychidae</taxon>
        <taxon>Oiketicinae</taxon>
        <taxon>Eumeta</taxon>
    </lineage>
</organism>
<evidence type="ECO:0000313" key="2">
    <source>
        <dbReference type="Proteomes" id="UP000299102"/>
    </source>
</evidence>
<comment type="caution">
    <text evidence="1">The sequence shown here is derived from an EMBL/GenBank/DDBJ whole genome shotgun (WGS) entry which is preliminary data.</text>
</comment>
<accession>A0A4C1SKP4</accession>
<reference evidence="1 2" key="1">
    <citation type="journal article" date="2019" name="Commun. Biol.">
        <title>The bagworm genome reveals a unique fibroin gene that provides high tensile strength.</title>
        <authorList>
            <person name="Kono N."/>
            <person name="Nakamura H."/>
            <person name="Ohtoshi R."/>
            <person name="Tomita M."/>
            <person name="Numata K."/>
            <person name="Arakawa K."/>
        </authorList>
    </citation>
    <scope>NUCLEOTIDE SEQUENCE [LARGE SCALE GENOMIC DNA]</scope>
</reference>
<name>A0A4C1SKP4_EUMVA</name>
<gene>
    <name evidence="1" type="ORF">EVAR_69532_1</name>
</gene>
<keyword evidence="2" id="KW-1185">Reference proteome</keyword>
<dbReference type="Proteomes" id="UP000299102">
    <property type="component" value="Unassembled WGS sequence"/>
</dbReference>
<proteinExistence type="predicted"/>
<dbReference type="EMBL" id="BGZK01003562">
    <property type="protein sequence ID" value="GBP02575.1"/>
    <property type="molecule type" value="Genomic_DNA"/>
</dbReference>
<dbReference type="AlphaFoldDB" id="A0A4C1SKP4"/>